<gene>
    <name evidence="7" type="ORF">CMQ_6749</name>
</gene>
<dbReference type="HOGENOM" id="CLU_009665_19_3_1"/>
<keyword evidence="2" id="KW-0285">Flavoprotein</keyword>
<dbReference type="STRING" id="655863.F0X7P3"/>
<accession>F0X7P3</accession>
<keyword evidence="4" id="KW-0560">Oxidoreductase</keyword>
<evidence type="ECO:0000256" key="2">
    <source>
        <dbReference type="ARBA" id="ARBA00022630"/>
    </source>
</evidence>
<proteinExistence type="inferred from homology"/>
<dbReference type="Proteomes" id="UP000007796">
    <property type="component" value="Unassembled WGS sequence"/>
</dbReference>
<evidence type="ECO:0000256" key="1">
    <source>
        <dbReference type="ARBA" id="ARBA00007992"/>
    </source>
</evidence>
<dbReference type="Pfam" id="PF01494">
    <property type="entry name" value="FAD_binding_3"/>
    <property type="match status" value="1"/>
</dbReference>
<dbReference type="OrthoDB" id="16820at2759"/>
<evidence type="ECO:0000313" key="8">
    <source>
        <dbReference type="Proteomes" id="UP000007796"/>
    </source>
</evidence>
<keyword evidence="5" id="KW-0503">Monooxygenase</keyword>
<evidence type="ECO:0000256" key="5">
    <source>
        <dbReference type="ARBA" id="ARBA00023033"/>
    </source>
</evidence>
<evidence type="ECO:0000259" key="6">
    <source>
        <dbReference type="Pfam" id="PF01494"/>
    </source>
</evidence>
<dbReference type="PANTHER" id="PTHR13789:SF147">
    <property type="entry name" value="PUTATIVE (AFU_ORTHOLOGUE AFUA_2G01950)-RELATED"/>
    <property type="match status" value="1"/>
</dbReference>
<dbReference type="AlphaFoldDB" id="F0X7P3"/>
<dbReference type="GO" id="GO:0004497">
    <property type="term" value="F:monooxygenase activity"/>
    <property type="evidence" value="ECO:0007669"/>
    <property type="project" value="UniProtKB-KW"/>
</dbReference>
<dbReference type="EMBL" id="GL629729">
    <property type="protein sequence ID" value="EFX06428.1"/>
    <property type="molecule type" value="Genomic_DNA"/>
</dbReference>
<feature type="domain" description="FAD-binding" evidence="6">
    <location>
        <begin position="8"/>
        <end position="170"/>
    </location>
</feature>
<dbReference type="Gene3D" id="3.50.50.60">
    <property type="entry name" value="FAD/NAD(P)-binding domain"/>
    <property type="match status" value="1"/>
</dbReference>
<dbReference type="SUPFAM" id="SSF51905">
    <property type="entry name" value="FAD/NAD(P)-binding domain"/>
    <property type="match status" value="1"/>
</dbReference>
<evidence type="ECO:0000256" key="3">
    <source>
        <dbReference type="ARBA" id="ARBA00022827"/>
    </source>
</evidence>
<keyword evidence="8" id="KW-1185">Reference proteome</keyword>
<dbReference type="RefSeq" id="XP_014175910.1">
    <property type="nucleotide sequence ID" value="XM_014320435.1"/>
</dbReference>
<dbReference type="GO" id="GO:0071949">
    <property type="term" value="F:FAD binding"/>
    <property type="evidence" value="ECO:0007669"/>
    <property type="project" value="InterPro"/>
</dbReference>
<dbReference type="InterPro" id="IPR036188">
    <property type="entry name" value="FAD/NAD-bd_sf"/>
</dbReference>
<dbReference type="eggNOG" id="KOG2614">
    <property type="taxonomic scope" value="Eukaryota"/>
</dbReference>
<sequence length="469" mass="50937">MPVPSRSLDILVVGAGLGGLAAGLALQTDGHKVTILDAVTEFAEVGAGIRIPPNSSRLLIRWGVDLDRIKKSTASRYHFIRWKDGATIFNLPFVDSVQDHGAPYWLVHRADLHAALLDAARRAGATIVTSSRVVVYDMDAPSVTTADGTAYTADLVIGADGIKSTCRPLLTGRPDVPRDTGDVAYRILIPAEKLLADPDLAPLITQPCSTSWCGPDAHLVGYPIRAGELYNVVVCATSRNETTSNTWVVRGDNSELRLRFASWTTQVRKLCALTGDFLKWRLCDLPNLTRWVHPSGKVVLLGDSCHPMLPYLAQGAAQAFEDASVLRQVLRVALSSADLSMGSDGATSSLPPPDLHAALLRYERIRMPRASLVQSTTREHQHLLHIDDGLEQEERDHRLSRDHPDSPVFWGYVERKNWLFGHDADVIIKEGDNWREGAGLHVVQASHVVDGVQGAGTNGVGGINGVAVH</sequence>
<keyword evidence="3" id="KW-0274">FAD</keyword>
<evidence type="ECO:0000256" key="4">
    <source>
        <dbReference type="ARBA" id="ARBA00023002"/>
    </source>
</evidence>
<organism evidence="8">
    <name type="scientific">Grosmannia clavigera (strain kw1407 / UAMH 11150)</name>
    <name type="common">Blue stain fungus</name>
    <name type="synonym">Graphiocladiella clavigera</name>
    <dbReference type="NCBI Taxonomy" id="655863"/>
    <lineage>
        <taxon>Eukaryota</taxon>
        <taxon>Fungi</taxon>
        <taxon>Dikarya</taxon>
        <taxon>Ascomycota</taxon>
        <taxon>Pezizomycotina</taxon>
        <taxon>Sordariomycetes</taxon>
        <taxon>Sordariomycetidae</taxon>
        <taxon>Ophiostomatales</taxon>
        <taxon>Ophiostomataceae</taxon>
        <taxon>Leptographium</taxon>
    </lineage>
</organism>
<dbReference type="InParanoid" id="F0X7P3"/>
<dbReference type="GeneID" id="25980216"/>
<protein>
    <submittedName>
        <fullName evidence="7">Salicylate hydroxylase</fullName>
    </submittedName>
</protein>
<reference evidence="7 8" key="1">
    <citation type="journal article" date="2011" name="Proc. Natl. Acad. Sci. U.S.A.">
        <title>Genome and transcriptome analyses of the mountain pine beetle-fungal symbiont Grosmannia clavigera, a lodgepole pine pathogen.</title>
        <authorList>
            <person name="DiGuistini S."/>
            <person name="Wang Y."/>
            <person name="Liao N.Y."/>
            <person name="Taylor G."/>
            <person name="Tanguay P."/>
            <person name="Feau N."/>
            <person name="Henrissat B."/>
            <person name="Chan S.K."/>
            <person name="Hesse-Orce U."/>
            <person name="Alamouti S.M."/>
            <person name="Tsui C.K.M."/>
            <person name="Docking R.T."/>
            <person name="Levasseur A."/>
            <person name="Haridas S."/>
            <person name="Robertson G."/>
            <person name="Birol I."/>
            <person name="Holt R.A."/>
            <person name="Marra M.A."/>
            <person name="Hamelin R.C."/>
            <person name="Hirst M."/>
            <person name="Jones S.J.M."/>
            <person name="Bohlmann J."/>
            <person name="Breuil C."/>
        </authorList>
    </citation>
    <scope>NUCLEOTIDE SEQUENCE [LARGE SCALE GENOMIC DNA]</scope>
    <source>
        <strain evidence="8">kw1407 / UAMH 11150</strain>
    </source>
</reference>
<dbReference type="InterPro" id="IPR002938">
    <property type="entry name" value="FAD-bd"/>
</dbReference>
<dbReference type="SUPFAM" id="SSF54373">
    <property type="entry name" value="FAD-linked reductases, C-terminal domain"/>
    <property type="match status" value="1"/>
</dbReference>
<evidence type="ECO:0000313" key="7">
    <source>
        <dbReference type="EMBL" id="EFX06428.1"/>
    </source>
</evidence>
<name>F0X7P3_GROCL</name>
<dbReference type="PANTHER" id="PTHR13789">
    <property type="entry name" value="MONOOXYGENASE"/>
    <property type="match status" value="1"/>
</dbReference>
<comment type="similarity">
    <text evidence="1">Belongs to the paxM FAD-dependent monooxygenase family.</text>
</comment>
<dbReference type="PRINTS" id="PR00420">
    <property type="entry name" value="RNGMNOXGNASE"/>
</dbReference>
<dbReference type="InterPro" id="IPR050493">
    <property type="entry name" value="FAD-dep_Monooxygenase_BioMet"/>
</dbReference>